<accession>A0A7X4WCJ9</accession>
<proteinExistence type="inferred from homology"/>
<dbReference type="GO" id="GO:0042910">
    <property type="term" value="F:xenobiotic transmembrane transporter activity"/>
    <property type="evidence" value="ECO:0007669"/>
    <property type="project" value="InterPro"/>
</dbReference>
<dbReference type="SUPFAM" id="SSF103473">
    <property type="entry name" value="MFS general substrate transporter"/>
    <property type="match status" value="1"/>
</dbReference>
<protein>
    <recommendedName>
        <fullName evidence="8">Bcr/CflA family efflux transporter</fullName>
    </recommendedName>
</protein>
<gene>
    <name evidence="10" type="primary">emrD</name>
    <name evidence="10" type="ORF">CAG72_11885</name>
</gene>
<evidence type="ECO:0000256" key="3">
    <source>
        <dbReference type="ARBA" id="ARBA00022448"/>
    </source>
</evidence>
<feature type="transmembrane region" description="Helical" evidence="8">
    <location>
        <begin position="251"/>
        <end position="272"/>
    </location>
</feature>
<evidence type="ECO:0000259" key="9">
    <source>
        <dbReference type="PROSITE" id="PS50850"/>
    </source>
</evidence>
<name>A0A7X4WCJ9_9GAMM</name>
<dbReference type="Pfam" id="PF07690">
    <property type="entry name" value="MFS_1"/>
    <property type="match status" value="1"/>
</dbReference>
<dbReference type="InterPro" id="IPR004812">
    <property type="entry name" value="Efflux_drug-R_Bcr/CmlA"/>
</dbReference>
<feature type="transmembrane region" description="Helical" evidence="8">
    <location>
        <begin position="137"/>
        <end position="159"/>
    </location>
</feature>
<reference evidence="10 11" key="1">
    <citation type="submission" date="2017-05" db="EMBL/GenBank/DDBJ databases">
        <title>High clonality and local adaptation shapes Vibrionaceae linages within an endangered oasis.</title>
        <authorList>
            <person name="Vazquez-Rosas-Landa M."/>
        </authorList>
    </citation>
    <scope>NUCLEOTIDE SEQUENCE [LARGE SCALE GENOMIC DNA]</scope>
    <source>
        <strain evidence="10 11">P46_P4S1P180</strain>
    </source>
</reference>
<keyword evidence="6 8" id="KW-1133">Transmembrane helix</keyword>
<sequence>MQRQSYSASVAKILFLIIILAAVGQMTQTMYVPAIPQMAAAFSVKPAFLQAVMAAYLIPYGLSQFVYGPLSDRIGRKPVMLAGMSIFILGTILALFAPSFEVFLLASFIQGMGTGCGGAMCRTITRDCYEGAELHKVNSLVSMGIIFSPLIAPVLGGYLSEALGWSASYVFLLVLGAAVTLIIFSRFTETLPNEKRRVERVTVSYKYVLSNRKFQGYVMCLVATFSGLAVFEAAAGVLLGNVLKLDPTTVSWLFVMPLPGYLLGSWMSTLLLKHMGQQRVLYVGLAALGFGAITILLPGMAGLVTVSSLIGGAFLYFIGAGIVFPVATTAAVEPFPFHAGTAGAVLGGLQNLGAGVATLVASMLSAKDQFSLGAIMTCMVLMAIASLLWVRRSRQEETPVLV</sequence>
<dbReference type="PANTHER" id="PTHR42718:SF9">
    <property type="entry name" value="MAJOR FACILITATOR SUPERFAMILY MULTIDRUG TRANSPORTER MFSC"/>
    <property type="match status" value="1"/>
</dbReference>
<dbReference type="Proteomes" id="UP000465712">
    <property type="component" value="Unassembled WGS sequence"/>
</dbReference>
<dbReference type="InterPro" id="IPR011701">
    <property type="entry name" value="MFS"/>
</dbReference>
<keyword evidence="7 8" id="KW-0472">Membrane</keyword>
<evidence type="ECO:0000256" key="5">
    <source>
        <dbReference type="ARBA" id="ARBA00022692"/>
    </source>
</evidence>
<evidence type="ECO:0000313" key="11">
    <source>
        <dbReference type="Proteomes" id="UP000465712"/>
    </source>
</evidence>
<dbReference type="Gene3D" id="1.20.1720.10">
    <property type="entry name" value="Multidrug resistance protein D"/>
    <property type="match status" value="1"/>
</dbReference>
<dbReference type="NCBIfam" id="TIGR00710">
    <property type="entry name" value="efflux_Bcr_CflA"/>
    <property type="match status" value="1"/>
</dbReference>
<evidence type="ECO:0000256" key="2">
    <source>
        <dbReference type="ARBA" id="ARBA00006236"/>
    </source>
</evidence>
<evidence type="ECO:0000313" key="10">
    <source>
        <dbReference type="EMBL" id="NAW65917.1"/>
    </source>
</evidence>
<dbReference type="InterPro" id="IPR020846">
    <property type="entry name" value="MFS_dom"/>
</dbReference>
<comment type="caution">
    <text evidence="8">Lacks conserved residue(s) required for the propagation of feature annotation.</text>
</comment>
<feature type="transmembrane region" description="Helical" evidence="8">
    <location>
        <begin position="313"/>
        <end position="332"/>
    </location>
</feature>
<keyword evidence="5 8" id="KW-0812">Transmembrane</keyword>
<dbReference type="PANTHER" id="PTHR42718">
    <property type="entry name" value="MAJOR FACILITATOR SUPERFAMILY MULTIDRUG TRANSPORTER MFSC"/>
    <property type="match status" value="1"/>
</dbReference>
<dbReference type="CDD" id="cd17320">
    <property type="entry name" value="MFS_MdfA_MDR_like"/>
    <property type="match status" value="1"/>
</dbReference>
<feature type="transmembrane region" description="Helical" evidence="8">
    <location>
        <begin position="79"/>
        <end position="97"/>
    </location>
</feature>
<feature type="transmembrane region" description="Helical" evidence="8">
    <location>
        <begin position="216"/>
        <end position="239"/>
    </location>
</feature>
<feature type="transmembrane region" description="Helical" evidence="8">
    <location>
        <begin position="103"/>
        <end position="125"/>
    </location>
</feature>
<dbReference type="PROSITE" id="PS50850">
    <property type="entry name" value="MFS"/>
    <property type="match status" value="1"/>
</dbReference>
<feature type="transmembrane region" description="Helical" evidence="8">
    <location>
        <begin position="279"/>
        <end position="301"/>
    </location>
</feature>
<dbReference type="InterPro" id="IPR036259">
    <property type="entry name" value="MFS_trans_sf"/>
</dbReference>
<comment type="similarity">
    <text evidence="2 8">Belongs to the major facilitator superfamily. Bcr/CmlA family.</text>
</comment>
<evidence type="ECO:0000256" key="1">
    <source>
        <dbReference type="ARBA" id="ARBA00004651"/>
    </source>
</evidence>
<organism evidence="10 11">
    <name type="scientific">Photobacterium halotolerans</name>
    <dbReference type="NCBI Taxonomy" id="265726"/>
    <lineage>
        <taxon>Bacteria</taxon>
        <taxon>Pseudomonadati</taxon>
        <taxon>Pseudomonadota</taxon>
        <taxon>Gammaproteobacteria</taxon>
        <taxon>Vibrionales</taxon>
        <taxon>Vibrionaceae</taxon>
        <taxon>Photobacterium</taxon>
    </lineage>
</organism>
<dbReference type="GO" id="GO:0005886">
    <property type="term" value="C:plasma membrane"/>
    <property type="evidence" value="ECO:0007669"/>
    <property type="project" value="UniProtKB-SubCell"/>
</dbReference>
<feature type="transmembrane region" description="Helical" evidence="8">
    <location>
        <begin position="165"/>
        <end position="187"/>
    </location>
</feature>
<feature type="transmembrane region" description="Helical" evidence="8">
    <location>
        <begin position="51"/>
        <end position="67"/>
    </location>
</feature>
<keyword evidence="8" id="KW-0997">Cell inner membrane</keyword>
<comment type="caution">
    <text evidence="10">The sequence shown here is derived from an EMBL/GenBank/DDBJ whole genome shotgun (WGS) entry which is preliminary data.</text>
</comment>
<evidence type="ECO:0000256" key="7">
    <source>
        <dbReference type="ARBA" id="ARBA00023136"/>
    </source>
</evidence>
<dbReference type="GO" id="GO:1990961">
    <property type="term" value="P:xenobiotic detoxification by transmembrane export across the plasma membrane"/>
    <property type="evidence" value="ECO:0007669"/>
    <property type="project" value="InterPro"/>
</dbReference>
<evidence type="ECO:0000256" key="6">
    <source>
        <dbReference type="ARBA" id="ARBA00022989"/>
    </source>
</evidence>
<comment type="subcellular location">
    <subcellularLocation>
        <location evidence="8">Cell inner membrane</location>
        <topology evidence="8">Multi-pass membrane protein</topology>
    </subcellularLocation>
    <subcellularLocation>
        <location evidence="1">Cell membrane</location>
        <topology evidence="1">Multi-pass membrane protein</topology>
    </subcellularLocation>
</comment>
<dbReference type="AlphaFoldDB" id="A0A7X4WCJ9"/>
<feature type="transmembrane region" description="Helical" evidence="8">
    <location>
        <begin position="344"/>
        <end position="364"/>
    </location>
</feature>
<feature type="transmembrane region" description="Helical" evidence="8">
    <location>
        <begin position="370"/>
        <end position="390"/>
    </location>
</feature>
<keyword evidence="4" id="KW-1003">Cell membrane</keyword>
<dbReference type="RefSeq" id="WP_161445150.1">
    <property type="nucleotide sequence ID" value="NZ_WXWW01000175.1"/>
</dbReference>
<evidence type="ECO:0000256" key="4">
    <source>
        <dbReference type="ARBA" id="ARBA00022475"/>
    </source>
</evidence>
<evidence type="ECO:0000256" key="8">
    <source>
        <dbReference type="RuleBase" id="RU365088"/>
    </source>
</evidence>
<dbReference type="NCBIfam" id="NF008654">
    <property type="entry name" value="PRK11652.1"/>
    <property type="match status" value="1"/>
</dbReference>
<feature type="domain" description="Major facilitator superfamily (MFS) profile" evidence="9">
    <location>
        <begin position="13"/>
        <end position="394"/>
    </location>
</feature>
<keyword evidence="3 8" id="KW-0813">Transport</keyword>
<dbReference type="EMBL" id="WXWW01000175">
    <property type="protein sequence ID" value="NAW65917.1"/>
    <property type="molecule type" value="Genomic_DNA"/>
</dbReference>